<proteinExistence type="predicted"/>
<evidence type="ECO:0000313" key="2">
    <source>
        <dbReference type="EMBL" id="MDC2888027.1"/>
    </source>
</evidence>
<keyword evidence="1" id="KW-0472">Membrane</keyword>
<reference evidence="2 3" key="1">
    <citation type="submission" date="2023-01" db="EMBL/GenBank/DDBJ databases">
        <title>Psychrosphaera sp. nov., isolated from marine algae.</title>
        <authorList>
            <person name="Bayburt H."/>
            <person name="Choi B.J."/>
            <person name="Kim J.M."/>
            <person name="Choi D.G."/>
            <person name="Jeon C.O."/>
        </authorList>
    </citation>
    <scope>NUCLEOTIDE SEQUENCE [LARGE SCALE GENOMIC DNA]</scope>
    <source>
        <strain evidence="2 3">G1-22</strain>
    </source>
</reference>
<sequence>MFFSGLFWLTDAIWKTFQFRIEDRLLMLEDALRPTDIVADDKTANNESLGDSQITNDTQAFQFNSAFLLTRPSTLGLILSYGKNALRPTVALPHIAVMFWYVVLWFCG</sequence>
<protein>
    <submittedName>
        <fullName evidence="2">Uncharacterized protein</fullName>
    </submittedName>
</protein>
<dbReference type="Proteomes" id="UP001528411">
    <property type="component" value="Unassembled WGS sequence"/>
</dbReference>
<evidence type="ECO:0000256" key="1">
    <source>
        <dbReference type="SAM" id="Phobius"/>
    </source>
</evidence>
<keyword evidence="1" id="KW-0812">Transmembrane</keyword>
<gene>
    <name evidence="2" type="ORF">PN838_03305</name>
</gene>
<name>A0ABT5F923_9GAMM</name>
<comment type="caution">
    <text evidence="2">The sequence shown here is derived from an EMBL/GenBank/DDBJ whole genome shotgun (WGS) entry which is preliminary data.</text>
</comment>
<evidence type="ECO:0000313" key="3">
    <source>
        <dbReference type="Proteomes" id="UP001528411"/>
    </source>
</evidence>
<dbReference type="EMBL" id="JAQOMS010000002">
    <property type="protein sequence ID" value="MDC2888027.1"/>
    <property type="molecule type" value="Genomic_DNA"/>
</dbReference>
<keyword evidence="1" id="KW-1133">Transmembrane helix</keyword>
<keyword evidence="3" id="KW-1185">Reference proteome</keyword>
<accession>A0ABT5F923</accession>
<feature type="transmembrane region" description="Helical" evidence="1">
    <location>
        <begin position="90"/>
        <end position="107"/>
    </location>
</feature>
<dbReference type="RefSeq" id="WP_272179761.1">
    <property type="nucleotide sequence ID" value="NZ_JAQOMS010000002.1"/>
</dbReference>
<organism evidence="2 3">
    <name type="scientific">Psychrosphaera algicola</name>
    <dbReference type="NCBI Taxonomy" id="3023714"/>
    <lineage>
        <taxon>Bacteria</taxon>
        <taxon>Pseudomonadati</taxon>
        <taxon>Pseudomonadota</taxon>
        <taxon>Gammaproteobacteria</taxon>
        <taxon>Alteromonadales</taxon>
        <taxon>Pseudoalteromonadaceae</taxon>
        <taxon>Psychrosphaera</taxon>
    </lineage>
</organism>